<reference evidence="1 2" key="1">
    <citation type="submission" date="2015-04" db="EMBL/GenBank/DDBJ databases">
        <authorList>
            <person name="Syromyatnikov M.Y."/>
            <person name="Popov V.N."/>
        </authorList>
    </citation>
    <scope>NUCLEOTIDE SEQUENCE [LARGE SCALE GENOMIC DNA]</scope>
</reference>
<proteinExistence type="predicted"/>
<dbReference type="OrthoDB" id="6414167at2759"/>
<organism evidence="1 2">
    <name type="scientific">Clunio marinus</name>
    <dbReference type="NCBI Taxonomy" id="568069"/>
    <lineage>
        <taxon>Eukaryota</taxon>
        <taxon>Metazoa</taxon>
        <taxon>Ecdysozoa</taxon>
        <taxon>Arthropoda</taxon>
        <taxon>Hexapoda</taxon>
        <taxon>Insecta</taxon>
        <taxon>Pterygota</taxon>
        <taxon>Neoptera</taxon>
        <taxon>Endopterygota</taxon>
        <taxon>Diptera</taxon>
        <taxon>Nematocera</taxon>
        <taxon>Chironomoidea</taxon>
        <taxon>Chironomidae</taxon>
        <taxon>Clunio</taxon>
    </lineage>
</organism>
<sequence length="68" mass="7870">MSYIQSCTLYQFQKWVERTVLGKSVYRTNFPLMSLSSSHLRTKLIPHPTDVSMMMETSVNIALNCEIL</sequence>
<evidence type="ECO:0000313" key="1">
    <source>
        <dbReference type="EMBL" id="CRL08086.1"/>
    </source>
</evidence>
<keyword evidence="2" id="KW-1185">Reference proteome</keyword>
<name>A0A1J1J985_9DIPT</name>
<dbReference type="Proteomes" id="UP000183832">
    <property type="component" value="Unassembled WGS sequence"/>
</dbReference>
<evidence type="ECO:0000313" key="2">
    <source>
        <dbReference type="Proteomes" id="UP000183832"/>
    </source>
</evidence>
<accession>A0A1J1J985</accession>
<dbReference type="AlphaFoldDB" id="A0A1J1J985"/>
<protein>
    <submittedName>
        <fullName evidence="1">CLUMA_CG021184, isoform A</fullName>
    </submittedName>
</protein>
<dbReference type="EMBL" id="CVRI01000074">
    <property type="protein sequence ID" value="CRL08086.1"/>
    <property type="molecule type" value="Genomic_DNA"/>
</dbReference>
<gene>
    <name evidence="1" type="ORF">CLUMA_CG021184</name>
</gene>